<evidence type="ECO:0000313" key="1">
    <source>
        <dbReference type="EMBL" id="KAI9897864.1"/>
    </source>
</evidence>
<name>A0ACC0UWF5_9HYPO</name>
<evidence type="ECO:0000313" key="2">
    <source>
        <dbReference type="Proteomes" id="UP001163324"/>
    </source>
</evidence>
<organism evidence="1 2">
    <name type="scientific">Trichothecium roseum</name>
    <dbReference type="NCBI Taxonomy" id="47278"/>
    <lineage>
        <taxon>Eukaryota</taxon>
        <taxon>Fungi</taxon>
        <taxon>Dikarya</taxon>
        <taxon>Ascomycota</taxon>
        <taxon>Pezizomycotina</taxon>
        <taxon>Sordariomycetes</taxon>
        <taxon>Hypocreomycetidae</taxon>
        <taxon>Hypocreales</taxon>
        <taxon>Hypocreales incertae sedis</taxon>
        <taxon>Trichothecium</taxon>
    </lineage>
</organism>
<accession>A0ACC0UWF5</accession>
<gene>
    <name evidence="1" type="ORF">N3K66_007720</name>
</gene>
<proteinExistence type="predicted"/>
<dbReference type="Proteomes" id="UP001163324">
    <property type="component" value="Chromosome 7"/>
</dbReference>
<dbReference type="EMBL" id="CM047946">
    <property type="protein sequence ID" value="KAI9897864.1"/>
    <property type="molecule type" value="Genomic_DNA"/>
</dbReference>
<keyword evidence="2" id="KW-1185">Reference proteome</keyword>
<protein>
    <submittedName>
        <fullName evidence="1">Uncharacterized protein</fullName>
    </submittedName>
</protein>
<comment type="caution">
    <text evidence="1">The sequence shown here is derived from an EMBL/GenBank/DDBJ whole genome shotgun (WGS) entry which is preliminary data.</text>
</comment>
<sequence>MAQTQKCQVIFAPSNETPRDDIVKTVFLAGTTNNVPGEADWREKLAASLADVPVALFNPHRADWDGSWSESVCFPPYREQLTWEMEKQERADVIAFHFHPQTQAAVSLLELGLCARVAGKAVVCCPSGYWKRGNVQMVCEIFGVQMVDSAEELGAAILNTL</sequence>
<reference evidence="1" key="1">
    <citation type="submission" date="2022-10" db="EMBL/GenBank/DDBJ databases">
        <title>Complete Genome of Trichothecium roseum strain YXFP-22015, a Plant Pathogen Isolated from Citrus.</title>
        <authorList>
            <person name="Wang Y."/>
            <person name="Zhu L."/>
        </authorList>
    </citation>
    <scope>NUCLEOTIDE SEQUENCE</scope>
    <source>
        <strain evidence="1">YXFP-22015</strain>
    </source>
</reference>